<dbReference type="CDD" id="cd06558">
    <property type="entry name" value="crotonase-like"/>
    <property type="match status" value="1"/>
</dbReference>
<dbReference type="GO" id="GO:0004300">
    <property type="term" value="F:enoyl-CoA hydratase activity"/>
    <property type="evidence" value="ECO:0007669"/>
    <property type="project" value="UniProtKB-EC"/>
</dbReference>
<dbReference type="PANTHER" id="PTHR11941">
    <property type="entry name" value="ENOYL-COA HYDRATASE-RELATED"/>
    <property type="match status" value="1"/>
</dbReference>
<dbReference type="PANTHER" id="PTHR11941:SF54">
    <property type="entry name" value="ENOYL-COA HYDRATASE, MITOCHONDRIAL"/>
    <property type="match status" value="1"/>
</dbReference>
<evidence type="ECO:0000256" key="7">
    <source>
        <dbReference type="ARBA" id="ARBA00023717"/>
    </source>
</evidence>
<comment type="catalytic activity">
    <reaction evidence="6">
        <text>a (3S)-3-hydroxyacyl-CoA = a (2E)-enoyl-CoA + H2O</text>
        <dbReference type="Rhea" id="RHEA:16105"/>
        <dbReference type="ChEBI" id="CHEBI:15377"/>
        <dbReference type="ChEBI" id="CHEBI:57318"/>
        <dbReference type="ChEBI" id="CHEBI:58856"/>
        <dbReference type="EC" id="4.2.1.17"/>
    </reaction>
</comment>
<dbReference type="KEGG" id="mcb:Mycch_5592"/>
<dbReference type="EC" id="4.2.1.17" evidence="3"/>
<evidence type="ECO:0000256" key="2">
    <source>
        <dbReference type="ARBA" id="ARBA00005254"/>
    </source>
</evidence>
<dbReference type="Proteomes" id="UP000006057">
    <property type="component" value="Plasmid pMYCCH.01"/>
</dbReference>
<evidence type="ECO:0000256" key="9">
    <source>
        <dbReference type="ARBA" id="ARBA00073436"/>
    </source>
</evidence>
<dbReference type="Gene3D" id="3.90.226.10">
    <property type="entry name" value="2-enoyl-CoA Hydratase, Chain A, domain 1"/>
    <property type="match status" value="1"/>
</dbReference>
<dbReference type="AlphaFoldDB" id="I4BSJ4"/>
<dbReference type="FunFam" id="3.90.226.10:FF:000009">
    <property type="entry name" value="Carnitinyl-CoA dehydratase"/>
    <property type="match status" value="1"/>
</dbReference>
<dbReference type="GO" id="GO:0006635">
    <property type="term" value="P:fatty acid beta-oxidation"/>
    <property type="evidence" value="ECO:0007669"/>
    <property type="project" value="TreeGrafter"/>
</dbReference>
<evidence type="ECO:0000256" key="8">
    <source>
        <dbReference type="ARBA" id="ARBA00039456"/>
    </source>
</evidence>
<geneLocation type="plasmid" evidence="10 11">
    <name>pMYCCH.01</name>
</geneLocation>
<dbReference type="FunFam" id="1.10.12.10:FF:000001">
    <property type="entry name" value="Probable enoyl-CoA hydratase, mitochondrial"/>
    <property type="match status" value="1"/>
</dbReference>
<evidence type="ECO:0000256" key="4">
    <source>
        <dbReference type="ARBA" id="ARBA00023098"/>
    </source>
</evidence>
<comment type="function">
    <text evidence="1">Could possibly oxidize fatty acids using specific components.</text>
</comment>
<gene>
    <name evidence="10" type="ordered locus">Mycch_5592</name>
</gene>
<dbReference type="InterPro" id="IPR001753">
    <property type="entry name" value="Enoyl-CoA_hydra/iso"/>
</dbReference>
<name>I4BSJ4_MYCCN</name>
<keyword evidence="11" id="KW-1185">Reference proteome</keyword>
<dbReference type="EMBL" id="CP003054">
    <property type="protein sequence ID" value="AFM20251.1"/>
    <property type="molecule type" value="Genomic_DNA"/>
</dbReference>
<dbReference type="HOGENOM" id="CLU_009834_7_6_11"/>
<proteinExistence type="inferred from homology"/>
<dbReference type="SUPFAM" id="SSF52096">
    <property type="entry name" value="ClpP/crotonase"/>
    <property type="match status" value="1"/>
</dbReference>
<evidence type="ECO:0000256" key="1">
    <source>
        <dbReference type="ARBA" id="ARBA00002994"/>
    </source>
</evidence>
<evidence type="ECO:0000256" key="6">
    <source>
        <dbReference type="ARBA" id="ARBA00023709"/>
    </source>
</evidence>
<evidence type="ECO:0000313" key="11">
    <source>
        <dbReference type="Proteomes" id="UP000006057"/>
    </source>
</evidence>
<comment type="catalytic activity">
    <reaction evidence="7">
        <text>a 4-saturated-(3S)-3-hydroxyacyl-CoA = a (3E)-enoyl-CoA + H2O</text>
        <dbReference type="Rhea" id="RHEA:20724"/>
        <dbReference type="ChEBI" id="CHEBI:15377"/>
        <dbReference type="ChEBI" id="CHEBI:58521"/>
        <dbReference type="ChEBI" id="CHEBI:137480"/>
        <dbReference type="EC" id="4.2.1.17"/>
    </reaction>
</comment>
<evidence type="ECO:0000256" key="5">
    <source>
        <dbReference type="ARBA" id="ARBA00023239"/>
    </source>
</evidence>
<dbReference type="Pfam" id="PF00378">
    <property type="entry name" value="ECH_1"/>
    <property type="match status" value="1"/>
</dbReference>
<keyword evidence="4" id="KW-0443">Lipid metabolism</keyword>
<accession>I4BSJ4</accession>
<dbReference type="RefSeq" id="WP_014805540.1">
    <property type="nucleotide sequence ID" value="NC_018022.1"/>
</dbReference>
<dbReference type="PATRIC" id="fig|710421.3.peg.5572"/>
<comment type="similarity">
    <text evidence="2">Belongs to the enoyl-CoA hydratase/isomerase family.</text>
</comment>
<organism evidence="10 11">
    <name type="scientific">Mycolicibacterium chubuense (strain NBB4)</name>
    <name type="common">Mycobacterium chubuense</name>
    <dbReference type="NCBI Taxonomy" id="710421"/>
    <lineage>
        <taxon>Bacteria</taxon>
        <taxon>Bacillati</taxon>
        <taxon>Actinomycetota</taxon>
        <taxon>Actinomycetes</taxon>
        <taxon>Mycobacteriales</taxon>
        <taxon>Mycobacteriaceae</taxon>
        <taxon>Mycolicibacterium</taxon>
    </lineage>
</organism>
<keyword evidence="5" id="KW-0456">Lyase</keyword>
<reference evidence="10 11" key="1">
    <citation type="submission" date="2012-06" db="EMBL/GenBank/DDBJ databases">
        <title>Complete sequence of plasmid 1 of Mycobacterium chubuense NBB4.</title>
        <authorList>
            <consortium name="US DOE Joint Genome Institute"/>
            <person name="Lucas S."/>
            <person name="Han J."/>
            <person name="Lapidus A."/>
            <person name="Cheng J.-F."/>
            <person name="Goodwin L."/>
            <person name="Pitluck S."/>
            <person name="Peters L."/>
            <person name="Mikhailova N."/>
            <person name="Teshima H."/>
            <person name="Detter J.C."/>
            <person name="Han C."/>
            <person name="Tapia R."/>
            <person name="Land M."/>
            <person name="Hauser L."/>
            <person name="Kyrpides N."/>
            <person name="Ivanova N."/>
            <person name="Pagani I."/>
            <person name="Mattes T."/>
            <person name="Holmes A."/>
            <person name="Rutledge P."/>
            <person name="Paulsen I."/>
            <person name="Coleman N."/>
            <person name="Woyke T."/>
        </authorList>
    </citation>
    <scope>NUCLEOTIDE SEQUENCE [LARGE SCALE GENOMIC DNA]</scope>
    <source>
        <strain evidence="10 11">NBB4</strain>
        <plasmid evidence="10 11">pMYCCH.01</plasmid>
    </source>
</reference>
<dbReference type="Gene3D" id="1.10.12.10">
    <property type="entry name" value="Lyase 2-enoyl-coa Hydratase, Chain A, domain 2"/>
    <property type="match status" value="1"/>
</dbReference>
<keyword evidence="10" id="KW-0614">Plasmid</keyword>
<evidence type="ECO:0000313" key="10">
    <source>
        <dbReference type="EMBL" id="AFM20251.1"/>
    </source>
</evidence>
<protein>
    <recommendedName>
        <fullName evidence="8">Probable enoyl-CoA hydratase EchA17</fullName>
        <ecNumber evidence="3">4.2.1.17</ecNumber>
    </recommendedName>
    <alternativeName>
        <fullName evidence="9">Probable enoyl-CoA hydratase echA17</fullName>
    </alternativeName>
</protein>
<sequence length="258" mass="26705">MTEQILQSTRDGAVALLEINRPKAKNSLNDELLAAMAAELATLRRDDTVLAVVIAGVDGMFCAGADITALDEIRARALVTGDSAESFWSVLSEFPKPVIAAVEGFALGGGCELAAACDIVIAGESARLGVPEVRIGAIPGAGGTQRIIQAVGKAKAMTMLLTGDPLTADQACEAGLVAEVIADGEAVARAVAMAQRIAENSPLAVTLAKDAALHALETSLTQGLEHEKRNFYVAVHSADSREGQAAFLAKRAPRFTGK</sequence>
<dbReference type="InterPro" id="IPR029045">
    <property type="entry name" value="ClpP/crotonase-like_dom_sf"/>
</dbReference>
<evidence type="ECO:0000256" key="3">
    <source>
        <dbReference type="ARBA" id="ARBA00012076"/>
    </source>
</evidence>
<dbReference type="InterPro" id="IPR014748">
    <property type="entry name" value="Enoyl-CoA_hydra_C"/>
</dbReference>